<dbReference type="PIRSF" id="PIRSF039014">
    <property type="entry name" value="OTR_cyc"/>
    <property type="match status" value="1"/>
</dbReference>
<comment type="caution">
    <text evidence="3">The sequence shown here is derived from an EMBL/GenBank/DDBJ whole genome shotgun (WGS) entry which is preliminary data.</text>
</comment>
<dbReference type="PANTHER" id="PTHR35038:SF5">
    <property type="entry name" value="CYTOCHROME C-TYPE PROTEIN NRFB"/>
    <property type="match status" value="1"/>
</dbReference>
<reference evidence="3" key="1">
    <citation type="submission" date="2017-05" db="EMBL/GenBank/DDBJ databases">
        <authorList>
            <person name="Imhoff J.F."/>
            <person name="Rahn T."/>
            <person name="Kuenzel S."/>
            <person name="Neulinger S.C."/>
        </authorList>
    </citation>
    <scope>NUCLEOTIDE SEQUENCE</scope>
    <source>
        <strain evidence="3">DSM 4395</strain>
    </source>
</reference>
<reference evidence="3" key="2">
    <citation type="journal article" date="2020" name="Microorganisms">
        <title>Osmotic Adaptation and Compatible Solute Biosynthesis of Phototrophic Bacteria as Revealed from Genome Analyses.</title>
        <authorList>
            <person name="Imhoff J.F."/>
            <person name="Rahn T."/>
            <person name="Kunzel S."/>
            <person name="Keller A."/>
            <person name="Neulinger S.C."/>
        </authorList>
    </citation>
    <scope>NUCLEOTIDE SEQUENCE</scope>
    <source>
        <strain evidence="3">DSM 4395</strain>
    </source>
</reference>
<evidence type="ECO:0000256" key="2">
    <source>
        <dbReference type="SAM" id="Phobius"/>
    </source>
</evidence>
<evidence type="ECO:0000313" key="3">
    <source>
        <dbReference type="EMBL" id="MBK5929816.1"/>
    </source>
</evidence>
<dbReference type="GO" id="GO:0016491">
    <property type="term" value="F:oxidoreductase activity"/>
    <property type="evidence" value="ECO:0007669"/>
    <property type="project" value="TreeGrafter"/>
</dbReference>
<dbReference type="Gene3D" id="1.10.1130.10">
    <property type="entry name" value="Flavocytochrome C3, Chain A"/>
    <property type="match status" value="2"/>
</dbReference>
<evidence type="ECO:0000256" key="1">
    <source>
        <dbReference type="ARBA" id="ARBA00022729"/>
    </source>
</evidence>
<dbReference type="PANTHER" id="PTHR35038">
    <property type="entry name" value="DISSIMILATORY SULFITE REDUCTASE SIRA"/>
    <property type="match status" value="1"/>
</dbReference>
<dbReference type="InterPro" id="IPR036280">
    <property type="entry name" value="Multihaem_cyt_sf"/>
</dbReference>
<dbReference type="AlphaFoldDB" id="A0AAJ0UE76"/>
<protein>
    <recommendedName>
        <fullName evidence="5">Octaheme c-type cytochrome, tetrathionate reductase family</fullName>
    </recommendedName>
</protein>
<sequence length="573" mass="62939">MSCSAVTDLLRIALAIGVIMMHDNVDAVVSWTSTNIVPQLLGGLSWVLIMSLAAPVQATPEILAAVDPPTADHSQFEQLQRDFANGREVTRACLDCHTEAGKQVRASIHWRWEYRHPQTGQLLGKQHVVNSFCNNVTTNLGRCTACHAGYGWDGPDFDFSDDSRVDCLVCHDTTGTYEKAPKRAGRVLQEPVKVHGHPLQPPDLGKVARNVGPTSSETCGSCHFFGGGGNGSKHGDLDTSLLDPPPALDVHMSDAGAGLECSDCHVERAHQIAGSRYQVAAHDRKGTGAPGQRRYAATCASCHGVEPHALGSDPAALYQGAKLNAHVDRIACQTCHIPAMARGGVATKTWWDWSKAGRLDADGNPIKRHDADGNLTYWTRWGEIEWGEDLEPDYRWFDGTMHYTLPDQTIDSSQPVPINRFAGNHDDPDARIWPFKMMRGKQPYDPVKDRLVYMQLFGKTEQAYWQGLEWQPAIASAMEAAGLPFSGEVGFTETRMAWPITHMVAPAEEALACGDCHAREGRMAELTGFYLPGRDSDPRLDRWAQLALGAALLAIGVHIGLRILFHRRRRHAE</sequence>
<dbReference type="InterPro" id="IPR024673">
    <property type="entry name" value="Octahem_Cyt_c"/>
</dbReference>
<name>A0AAJ0UE76_HALSE</name>
<keyword evidence="2" id="KW-0812">Transmembrane</keyword>
<dbReference type="InterPro" id="IPR051829">
    <property type="entry name" value="Multiheme_Cytochr_ET"/>
</dbReference>
<feature type="transmembrane region" description="Helical" evidence="2">
    <location>
        <begin position="543"/>
        <end position="565"/>
    </location>
</feature>
<evidence type="ECO:0008006" key="5">
    <source>
        <dbReference type="Google" id="ProtNLM"/>
    </source>
</evidence>
<dbReference type="NCBIfam" id="TIGR04315">
    <property type="entry name" value="octaheme_Shew"/>
    <property type="match status" value="1"/>
</dbReference>
<accession>A0AAJ0UE76</accession>
<organism evidence="3 4">
    <name type="scientific">Halochromatium salexigens</name>
    <name type="common">Chromatium salexigens</name>
    <dbReference type="NCBI Taxonomy" id="49447"/>
    <lineage>
        <taxon>Bacteria</taxon>
        <taxon>Pseudomonadati</taxon>
        <taxon>Pseudomonadota</taxon>
        <taxon>Gammaproteobacteria</taxon>
        <taxon>Chromatiales</taxon>
        <taxon>Chromatiaceae</taxon>
        <taxon>Halochromatium</taxon>
    </lineage>
</organism>
<keyword evidence="4" id="KW-1185">Reference proteome</keyword>
<dbReference type="SUPFAM" id="SSF48695">
    <property type="entry name" value="Multiheme cytochromes"/>
    <property type="match status" value="1"/>
</dbReference>
<keyword evidence="1" id="KW-0732">Signal</keyword>
<keyword evidence="2" id="KW-0472">Membrane</keyword>
<dbReference type="Pfam" id="PF11783">
    <property type="entry name" value="Cytochrome_cB"/>
    <property type="match status" value="1"/>
</dbReference>
<evidence type="ECO:0000313" key="4">
    <source>
        <dbReference type="Proteomes" id="UP001296967"/>
    </source>
</evidence>
<keyword evidence="2" id="KW-1133">Transmembrane helix</keyword>
<dbReference type="Proteomes" id="UP001296967">
    <property type="component" value="Unassembled WGS sequence"/>
</dbReference>
<proteinExistence type="predicted"/>
<gene>
    <name evidence="3" type="ORF">CCR82_04515</name>
</gene>
<dbReference type="EMBL" id="NHSF01000024">
    <property type="protein sequence ID" value="MBK5929816.1"/>
    <property type="molecule type" value="Genomic_DNA"/>
</dbReference>